<dbReference type="SUPFAM" id="SSF53756">
    <property type="entry name" value="UDP-Glycosyltransferase/glycogen phosphorylase"/>
    <property type="match status" value="1"/>
</dbReference>
<evidence type="ECO:0000313" key="1">
    <source>
        <dbReference type="EMBL" id="GAH31693.1"/>
    </source>
</evidence>
<name>X1GF80_9ZZZZ</name>
<proteinExistence type="predicted"/>
<comment type="caution">
    <text evidence="1">The sequence shown here is derived from an EMBL/GenBank/DDBJ whole genome shotgun (WGS) entry which is preliminary data.</text>
</comment>
<feature type="non-terminal residue" evidence="1">
    <location>
        <position position="195"/>
    </location>
</feature>
<organism evidence="1">
    <name type="scientific">marine sediment metagenome</name>
    <dbReference type="NCBI Taxonomy" id="412755"/>
    <lineage>
        <taxon>unclassified sequences</taxon>
        <taxon>metagenomes</taxon>
        <taxon>ecological metagenomes</taxon>
    </lineage>
</organism>
<accession>X1GF80</accession>
<gene>
    <name evidence="1" type="ORF">S03H2_23543</name>
</gene>
<sequence length="195" mass="22155">MNIGFISTRLAGTDGVSLEAAKWAKVLEDEGHRCFYMAGEFDKDKPKERSLLVKEAHFEHPLVQETSRGCFGIKIREPSITKKIQQIKDKLKKHIYEFIRSFKIDLLVPENALAIPLNIPLGLAITETVAETGIPTIAHHHDFFWERKRFLTNAVWDYLNMAFPPHLPSIQHVVINSSQDNQLSLRTGISATIIP</sequence>
<evidence type="ECO:0008006" key="2">
    <source>
        <dbReference type="Google" id="ProtNLM"/>
    </source>
</evidence>
<protein>
    <recommendedName>
        <fullName evidence="2">Glycosyltransferase subfamily 4-like N-terminal domain-containing protein</fullName>
    </recommendedName>
</protein>
<dbReference type="AlphaFoldDB" id="X1GF80"/>
<dbReference type="EMBL" id="BARU01012881">
    <property type="protein sequence ID" value="GAH31693.1"/>
    <property type="molecule type" value="Genomic_DNA"/>
</dbReference>
<reference evidence="1" key="1">
    <citation type="journal article" date="2014" name="Front. Microbiol.">
        <title>High frequency of phylogenetically diverse reductive dehalogenase-homologous genes in deep subseafloor sedimentary metagenomes.</title>
        <authorList>
            <person name="Kawai M."/>
            <person name="Futagami T."/>
            <person name="Toyoda A."/>
            <person name="Takaki Y."/>
            <person name="Nishi S."/>
            <person name="Hori S."/>
            <person name="Arai W."/>
            <person name="Tsubouchi T."/>
            <person name="Morono Y."/>
            <person name="Uchiyama I."/>
            <person name="Ito T."/>
            <person name="Fujiyama A."/>
            <person name="Inagaki F."/>
            <person name="Takami H."/>
        </authorList>
    </citation>
    <scope>NUCLEOTIDE SEQUENCE</scope>
    <source>
        <strain evidence="1">Expedition CK06-06</strain>
    </source>
</reference>